<evidence type="ECO:0000313" key="2">
    <source>
        <dbReference type="EMBL" id="QDU66758.1"/>
    </source>
</evidence>
<reference evidence="2 3" key="1">
    <citation type="submission" date="2019-02" db="EMBL/GenBank/DDBJ databases">
        <title>Deep-cultivation of Planctomycetes and their phenomic and genomic characterization uncovers novel biology.</title>
        <authorList>
            <person name="Wiegand S."/>
            <person name="Jogler M."/>
            <person name="Boedeker C."/>
            <person name="Pinto D."/>
            <person name="Vollmers J."/>
            <person name="Rivas-Marin E."/>
            <person name="Kohn T."/>
            <person name="Peeters S.H."/>
            <person name="Heuer A."/>
            <person name="Rast P."/>
            <person name="Oberbeckmann S."/>
            <person name="Bunk B."/>
            <person name="Jeske O."/>
            <person name="Meyerdierks A."/>
            <person name="Storesund J.E."/>
            <person name="Kallscheuer N."/>
            <person name="Luecker S."/>
            <person name="Lage O.M."/>
            <person name="Pohl T."/>
            <person name="Merkel B.J."/>
            <person name="Hornburger P."/>
            <person name="Mueller R.-W."/>
            <person name="Bruemmer F."/>
            <person name="Labrenz M."/>
            <person name="Spormann A.M."/>
            <person name="Op den Camp H."/>
            <person name="Overmann J."/>
            <person name="Amann R."/>
            <person name="Jetten M.S.M."/>
            <person name="Mascher T."/>
            <person name="Medema M.H."/>
            <person name="Devos D.P."/>
            <person name="Kaster A.-K."/>
            <person name="Ovreas L."/>
            <person name="Rohde M."/>
            <person name="Galperin M.Y."/>
            <person name="Jogler C."/>
        </authorList>
    </citation>
    <scope>NUCLEOTIDE SEQUENCE [LARGE SCALE GENOMIC DNA]</scope>
    <source>
        <strain evidence="2 3">Pla133</strain>
    </source>
</reference>
<sequence length="821" mass="85208" precursor="true">MQLHTLRAPSLIWLGAPLALMAPSAMAQDITPIGSQLVQAIQTGVNPYIAGKSTMARVALSVEGTLPAGAGVDALMRVFVGGVEVAESPYYSVNGPIDPTLSPAQTDLDTTVNFEFRPPQGTDVTLEIELNPSGPGQLFETDYSNNTLVLGPINFQCRGLPEVVYSPIDYRPSGGATPNPPNPLLIEPGVGDNFIQGIWPSEDIEYHRTDAPTKLWTSSLSGSGSALNSSLLSDLNMMNPQPDFIYGWIPGSLPYNGQAIGIPGKAAMGNTDPIRHQRTFAHEVGHLFGFSHISSKISTVGIDVEEHLAITEGLGQIKVSSLNDIMVAGQLTNTAWIYSPNYNSMAAHPAFTCAAPDSADVEQRESFMLAGVWNPNAGTVEVVHAVTFPGGRATASDPIAESQLALRAYAGGQLVSEVTLLANGAPDCAVNEVDHEHGEACEHGDESGADSEVELPDVGFSVVFPASVDPATLELVEVVELATGKVLRSLVASDSAPAIKLVEPRPSAVLGGQVEVIWESSDADGDALQHFLRYSPDGERMVPLASNVEGSRFLVDFDQLPKLVPGQGYLEVLATDGLNTSRALTVDLTGAGLTPEGGGSNAPFCHILTPDSGKSFPKAANVLLHASGWDLEDRGLHGSSIVWTSDLDGLVAVGRTTAIATLSVGVHQLSVTATDSSGMTTTDTHTVTITDRVVPDGGGSGVTCQTDLGSQGPGGAVLTLCGGNLSSGTTADLELVGAAPNSMLWIVLGAGNSPTPLFGGTLVPTADNVLFDMADAGGAWIAPNIPGGGGPATLYLQVVFDDAALAGGFGFSNALQVDFLP</sequence>
<dbReference type="RefSeq" id="WP_145064567.1">
    <property type="nucleotide sequence ID" value="NZ_CP036287.1"/>
</dbReference>
<dbReference type="EMBL" id="CP036287">
    <property type="protein sequence ID" value="QDU66758.1"/>
    <property type="molecule type" value="Genomic_DNA"/>
</dbReference>
<dbReference type="SUPFAM" id="SSF55486">
    <property type="entry name" value="Metalloproteases ('zincins'), catalytic domain"/>
    <property type="match status" value="1"/>
</dbReference>
<organism evidence="2 3">
    <name type="scientific">Engelhardtia mirabilis</name>
    <dbReference type="NCBI Taxonomy" id="2528011"/>
    <lineage>
        <taxon>Bacteria</taxon>
        <taxon>Pseudomonadati</taxon>
        <taxon>Planctomycetota</taxon>
        <taxon>Planctomycetia</taxon>
        <taxon>Planctomycetia incertae sedis</taxon>
        <taxon>Engelhardtia</taxon>
    </lineage>
</organism>
<keyword evidence="3" id="KW-1185">Reference proteome</keyword>
<accession>A0A518BIF2</accession>
<feature type="chain" id="PRO_5021778821" evidence="1">
    <location>
        <begin position="28"/>
        <end position="821"/>
    </location>
</feature>
<dbReference type="Proteomes" id="UP000316921">
    <property type="component" value="Chromosome"/>
</dbReference>
<keyword evidence="1" id="KW-0732">Signal</keyword>
<evidence type="ECO:0000313" key="3">
    <source>
        <dbReference type="Proteomes" id="UP000316921"/>
    </source>
</evidence>
<protein>
    <submittedName>
        <fullName evidence="2">Uncharacterized protein</fullName>
    </submittedName>
</protein>
<feature type="signal peptide" evidence="1">
    <location>
        <begin position="1"/>
        <end position="27"/>
    </location>
</feature>
<evidence type="ECO:0000256" key="1">
    <source>
        <dbReference type="SAM" id="SignalP"/>
    </source>
</evidence>
<proteinExistence type="predicted"/>
<gene>
    <name evidence="2" type="ORF">Pla133_18340</name>
</gene>
<name>A0A518BIF2_9BACT</name>
<dbReference type="KEGG" id="pbap:Pla133_18340"/>
<dbReference type="AlphaFoldDB" id="A0A518BIF2"/>